<dbReference type="RefSeq" id="WP_377483855.1">
    <property type="nucleotide sequence ID" value="NZ_JBHUOX010000006.1"/>
</dbReference>
<evidence type="ECO:0000313" key="1">
    <source>
        <dbReference type="EMBL" id="MFD3000629.1"/>
    </source>
</evidence>
<dbReference type="InterPro" id="IPR029058">
    <property type="entry name" value="AB_hydrolase_fold"/>
</dbReference>
<organism evidence="1 2">
    <name type="scientific">Pontibacter toksunensis</name>
    <dbReference type="NCBI Taxonomy" id="1332631"/>
    <lineage>
        <taxon>Bacteria</taxon>
        <taxon>Pseudomonadati</taxon>
        <taxon>Bacteroidota</taxon>
        <taxon>Cytophagia</taxon>
        <taxon>Cytophagales</taxon>
        <taxon>Hymenobacteraceae</taxon>
        <taxon>Pontibacter</taxon>
    </lineage>
</organism>
<dbReference type="GO" id="GO:0016787">
    <property type="term" value="F:hydrolase activity"/>
    <property type="evidence" value="ECO:0007669"/>
    <property type="project" value="UniProtKB-KW"/>
</dbReference>
<dbReference type="Gene3D" id="3.40.50.1820">
    <property type="entry name" value="alpha/beta hydrolase"/>
    <property type="match status" value="1"/>
</dbReference>
<dbReference type="Proteomes" id="UP001597641">
    <property type="component" value="Unassembled WGS sequence"/>
</dbReference>
<evidence type="ECO:0000313" key="2">
    <source>
        <dbReference type="Proteomes" id="UP001597641"/>
    </source>
</evidence>
<proteinExistence type="predicted"/>
<name>A0ABW6BS61_9BACT</name>
<sequence length="271" mass="31369">MSKKFGILTIHGMGNQKPDYASALQQHLYKKLKDETIADISFKSIWYHGDFQVHQDKVWEHMVQSGNPLDQQRLRKFFLNFLSDAATSEFRPGEEDSSYRRIQRTILRQLNALHAELEDQDRPVVIIAHSLGCQIISNYIWDAQRNKGIWENQEPTEFQKLGTARLLITSGCNIPLFVSGLEKVIAINKPNDLFEWYNFYDRDDILGWPLKPLSKGFPNSYDNIVTQDREINTGWTPLSHSDYWEDRDFINPVAKLIQAVHESLPADTSTS</sequence>
<gene>
    <name evidence="1" type="ORF">ACFS7Z_09685</name>
</gene>
<keyword evidence="2" id="KW-1185">Reference proteome</keyword>
<keyword evidence="1" id="KW-0378">Hydrolase</keyword>
<comment type="caution">
    <text evidence="1">The sequence shown here is derived from an EMBL/GenBank/DDBJ whole genome shotgun (WGS) entry which is preliminary data.</text>
</comment>
<dbReference type="SUPFAM" id="SSF53474">
    <property type="entry name" value="alpha/beta-Hydrolases"/>
    <property type="match status" value="1"/>
</dbReference>
<dbReference type="EMBL" id="JBHUOX010000006">
    <property type="protein sequence ID" value="MFD3000629.1"/>
    <property type="molecule type" value="Genomic_DNA"/>
</dbReference>
<reference evidence="2" key="1">
    <citation type="journal article" date="2019" name="Int. J. Syst. Evol. Microbiol.">
        <title>The Global Catalogue of Microorganisms (GCM) 10K type strain sequencing project: providing services to taxonomists for standard genome sequencing and annotation.</title>
        <authorList>
            <consortium name="The Broad Institute Genomics Platform"/>
            <consortium name="The Broad Institute Genome Sequencing Center for Infectious Disease"/>
            <person name="Wu L."/>
            <person name="Ma J."/>
        </authorList>
    </citation>
    <scope>NUCLEOTIDE SEQUENCE [LARGE SCALE GENOMIC DNA]</scope>
    <source>
        <strain evidence="2">KCTC 23984</strain>
    </source>
</reference>
<accession>A0ABW6BS61</accession>
<protein>
    <submittedName>
        <fullName evidence="1">Alpha/beta hydrolase</fullName>
    </submittedName>
</protein>